<dbReference type="EMBL" id="JAOAOG010000325">
    <property type="protein sequence ID" value="KAJ6228851.1"/>
    <property type="molecule type" value="Genomic_DNA"/>
</dbReference>
<proteinExistence type="inferred from homology"/>
<keyword evidence="4 8" id="KW-0472">Membrane</keyword>
<keyword evidence="11" id="KW-1185">Reference proteome</keyword>
<feature type="region of interest" description="Disordered" evidence="7">
    <location>
        <begin position="253"/>
        <end position="302"/>
    </location>
</feature>
<feature type="compositionally biased region" description="Low complexity" evidence="7">
    <location>
        <begin position="279"/>
        <end position="302"/>
    </location>
</feature>
<comment type="caution">
    <text evidence="10">The sequence shown here is derived from an EMBL/GenBank/DDBJ whole genome shotgun (WGS) entry which is preliminary data.</text>
</comment>
<comment type="subcellular location">
    <subcellularLocation>
        <location evidence="1">Membrane</location>
        <topology evidence="1">Multi-pass membrane protein</topology>
    </subcellularLocation>
</comment>
<dbReference type="InterPro" id="IPR000731">
    <property type="entry name" value="SSD"/>
</dbReference>
<evidence type="ECO:0000256" key="5">
    <source>
        <dbReference type="ARBA" id="ARBA00023180"/>
    </source>
</evidence>
<name>A0ABQ8X863_9EUKA</name>
<dbReference type="Pfam" id="PF03176">
    <property type="entry name" value="MMPL"/>
    <property type="match status" value="1"/>
</dbReference>
<comment type="similarity">
    <text evidence="6">Belongs to the dispatched family.</text>
</comment>
<evidence type="ECO:0000256" key="8">
    <source>
        <dbReference type="SAM" id="Phobius"/>
    </source>
</evidence>
<gene>
    <name evidence="10" type="ORF">M0813_08346</name>
</gene>
<dbReference type="PANTHER" id="PTHR45951">
    <property type="entry name" value="PROTEIN DISPATCHED-RELATED"/>
    <property type="match status" value="1"/>
</dbReference>
<evidence type="ECO:0000313" key="11">
    <source>
        <dbReference type="Proteomes" id="UP001150062"/>
    </source>
</evidence>
<dbReference type="SUPFAM" id="SSF82866">
    <property type="entry name" value="Multidrug efflux transporter AcrB transmembrane domain"/>
    <property type="match status" value="1"/>
</dbReference>
<evidence type="ECO:0000259" key="9">
    <source>
        <dbReference type="PROSITE" id="PS50156"/>
    </source>
</evidence>
<dbReference type="PROSITE" id="PS50156">
    <property type="entry name" value="SSD"/>
    <property type="match status" value="1"/>
</dbReference>
<evidence type="ECO:0000256" key="6">
    <source>
        <dbReference type="ARBA" id="ARBA00038046"/>
    </source>
</evidence>
<evidence type="ECO:0000256" key="2">
    <source>
        <dbReference type="ARBA" id="ARBA00022692"/>
    </source>
</evidence>
<evidence type="ECO:0000256" key="4">
    <source>
        <dbReference type="ARBA" id="ARBA00023136"/>
    </source>
</evidence>
<feature type="transmembrane region" description="Helical" evidence="8">
    <location>
        <begin position="165"/>
        <end position="189"/>
    </location>
</feature>
<sequence length="302" mass="33712">MDEFKNEINKDAPIGLKNAIHICGKWISMITEENLSKVAISSIIISLIIAFLILLISTNNLLTSFFSFLSIGGVVITIIGMIVSIGWQLGIIESTCLTVIVGISVDYIVHFCHAYEIAPETNRYKKYRTALTNLGISVVSAAMTTLLASSFLFITYVAFFKNFGIFILITVLASVLWSFFFFFVLLSIAGPVGNRWKISYIIRKITKFKNSEDLNSGKKTSHRQKNEIVSEYKINQLDDKNFVDVENLSPNFGSSSFQKNSKKKTKNSKQKKSTKDNKNQLSSSEKSLKPSLSSPSDTSSLH</sequence>
<organism evidence="10 11">
    <name type="scientific">Anaeramoeba flamelloides</name>
    <dbReference type="NCBI Taxonomy" id="1746091"/>
    <lineage>
        <taxon>Eukaryota</taxon>
        <taxon>Metamonada</taxon>
        <taxon>Anaeramoebidae</taxon>
        <taxon>Anaeramoeba</taxon>
    </lineage>
</organism>
<feature type="domain" description="SSD" evidence="9">
    <location>
        <begin position="56"/>
        <end position="188"/>
    </location>
</feature>
<reference evidence="10" key="1">
    <citation type="submission" date="2022-08" db="EMBL/GenBank/DDBJ databases">
        <title>Novel sulfate-reducing endosymbionts in the free-living metamonad Anaeramoeba.</title>
        <authorList>
            <person name="Jerlstrom-Hultqvist J."/>
            <person name="Cepicka I."/>
            <person name="Gallot-Lavallee L."/>
            <person name="Salas-Leiva D."/>
            <person name="Curtis B.A."/>
            <person name="Zahonova K."/>
            <person name="Pipaliya S."/>
            <person name="Dacks J."/>
            <person name="Roger A.J."/>
        </authorList>
    </citation>
    <scope>NUCLEOTIDE SEQUENCE</scope>
    <source>
        <strain evidence="10">Schooner1</strain>
    </source>
</reference>
<feature type="transmembrane region" description="Helical" evidence="8">
    <location>
        <begin position="130"/>
        <end position="159"/>
    </location>
</feature>
<keyword evidence="2 8" id="KW-0812">Transmembrane</keyword>
<evidence type="ECO:0000256" key="3">
    <source>
        <dbReference type="ARBA" id="ARBA00022989"/>
    </source>
</evidence>
<evidence type="ECO:0000313" key="10">
    <source>
        <dbReference type="EMBL" id="KAJ6228851.1"/>
    </source>
</evidence>
<protein>
    <submittedName>
        <fullName evidence="10">Sterol-sensing domain</fullName>
    </submittedName>
</protein>
<feature type="transmembrane region" description="Helical" evidence="8">
    <location>
        <begin position="65"/>
        <end position="85"/>
    </location>
</feature>
<evidence type="ECO:0000256" key="7">
    <source>
        <dbReference type="SAM" id="MobiDB-lite"/>
    </source>
</evidence>
<feature type="transmembrane region" description="Helical" evidence="8">
    <location>
        <begin position="38"/>
        <end position="58"/>
    </location>
</feature>
<dbReference type="Gene3D" id="1.20.1640.10">
    <property type="entry name" value="Multidrug efflux transporter AcrB transmembrane domain"/>
    <property type="match status" value="1"/>
</dbReference>
<feature type="compositionally biased region" description="Basic residues" evidence="7">
    <location>
        <begin position="260"/>
        <end position="272"/>
    </location>
</feature>
<dbReference type="InterPro" id="IPR052081">
    <property type="entry name" value="Dispatched_Hh_regulator"/>
</dbReference>
<feature type="transmembrane region" description="Helical" evidence="8">
    <location>
        <begin position="91"/>
        <end position="109"/>
    </location>
</feature>
<evidence type="ECO:0000256" key="1">
    <source>
        <dbReference type="ARBA" id="ARBA00004141"/>
    </source>
</evidence>
<keyword evidence="5" id="KW-0325">Glycoprotein</keyword>
<dbReference type="Proteomes" id="UP001150062">
    <property type="component" value="Unassembled WGS sequence"/>
</dbReference>
<keyword evidence="3 8" id="KW-1133">Transmembrane helix</keyword>
<accession>A0ABQ8X863</accession>
<dbReference type="InterPro" id="IPR004869">
    <property type="entry name" value="MMPL_dom"/>
</dbReference>